<protein>
    <submittedName>
        <fullName evidence="2">Uncharacterized protein</fullName>
    </submittedName>
</protein>
<dbReference type="Proteomes" id="UP000238479">
    <property type="component" value="Chromosome 5"/>
</dbReference>
<evidence type="ECO:0000313" key="2">
    <source>
        <dbReference type="EMBL" id="PRQ34370.1"/>
    </source>
</evidence>
<name>A0A2P6QJL5_ROSCH</name>
<evidence type="ECO:0000256" key="1">
    <source>
        <dbReference type="SAM" id="MobiDB-lite"/>
    </source>
</evidence>
<gene>
    <name evidence="2" type="ORF">RchiOBHm_Chr5g0068061</name>
</gene>
<accession>A0A2P6QJL5</accession>
<dbReference type="OMA" id="MVAHILN"/>
<comment type="caution">
    <text evidence="2">The sequence shown here is derived from an EMBL/GenBank/DDBJ whole genome shotgun (WGS) entry which is preliminary data.</text>
</comment>
<organism evidence="2 3">
    <name type="scientific">Rosa chinensis</name>
    <name type="common">China rose</name>
    <dbReference type="NCBI Taxonomy" id="74649"/>
    <lineage>
        <taxon>Eukaryota</taxon>
        <taxon>Viridiplantae</taxon>
        <taxon>Streptophyta</taxon>
        <taxon>Embryophyta</taxon>
        <taxon>Tracheophyta</taxon>
        <taxon>Spermatophyta</taxon>
        <taxon>Magnoliopsida</taxon>
        <taxon>eudicotyledons</taxon>
        <taxon>Gunneridae</taxon>
        <taxon>Pentapetalae</taxon>
        <taxon>rosids</taxon>
        <taxon>fabids</taxon>
        <taxon>Rosales</taxon>
        <taxon>Rosaceae</taxon>
        <taxon>Rosoideae</taxon>
        <taxon>Rosoideae incertae sedis</taxon>
        <taxon>Rosa</taxon>
    </lineage>
</organism>
<dbReference type="Gramene" id="PRQ34370">
    <property type="protein sequence ID" value="PRQ34370"/>
    <property type="gene ID" value="RchiOBHm_Chr5g0068061"/>
</dbReference>
<sequence length="196" mass="22017">MKRSMTEAVRGSIEDCEYAVDYLDAIGKKYKESEKAEGVALLSKFNSSQYDGNGNIREHIMGVLELGAKLNSLDFGISKKVMVAHILNTLPPSFSQMTVSYNTQKESWTPDELISNCVQEEERLRREKGKSVNFVQKGKQGQQQKGKKKQPYLGPQGVCKRKCLLLLQSLVLPILKDLPTQNLNLFSATSVRKMDT</sequence>
<dbReference type="Pfam" id="PF14223">
    <property type="entry name" value="Retrotran_gag_2"/>
    <property type="match status" value="1"/>
</dbReference>
<evidence type="ECO:0000313" key="3">
    <source>
        <dbReference type="Proteomes" id="UP000238479"/>
    </source>
</evidence>
<dbReference type="PANTHER" id="PTHR35317">
    <property type="entry name" value="OS04G0629600 PROTEIN"/>
    <property type="match status" value="1"/>
</dbReference>
<feature type="region of interest" description="Disordered" evidence="1">
    <location>
        <begin position="128"/>
        <end position="153"/>
    </location>
</feature>
<reference evidence="2 3" key="1">
    <citation type="journal article" date="2018" name="Nat. Genet.">
        <title>The Rosa genome provides new insights in the design of modern roses.</title>
        <authorList>
            <person name="Bendahmane M."/>
        </authorList>
    </citation>
    <scope>NUCLEOTIDE SEQUENCE [LARGE SCALE GENOMIC DNA]</scope>
    <source>
        <strain evidence="3">cv. Old Blush</strain>
    </source>
</reference>
<dbReference type="AlphaFoldDB" id="A0A2P6QJL5"/>
<dbReference type="EMBL" id="PDCK01000043">
    <property type="protein sequence ID" value="PRQ34370.1"/>
    <property type="molecule type" value="Genomic_DNA"/>
</dbReference>
<keyword evidence="3" id="KW-1185">Reference proteome</keyword>
<dbReference type="PANTHER" id="PTHR35317:SF42">
    <property type="entry name" value="RETROTRANSPOSON GAG DOMAIN-CONTAINING PROTEIN"/>
    <property type="match status" value="1"/>
</dbReference>
<proteinExistence type="predicted"/>